<name>C7P1Y4_HALMD</name>
<reference evidence="7 8" key="1">
    <citation type="journal article" date="2009" name="Stand. Genomic Sci.">
        <title>Complete genome sequence of Halomicrobium mukohataei type strain (arg-2).</title>
        <authorList>
            <person name="Tindall B.J."/>
            <person name="Schneider S."/>
            <person name="Lapidus A."/>
            <person name="Copeland A."/>
            <person name="Glavina Del Rio T."/>
            <person name="Nolan M."/>
            <person name="Lucas S."/>
            <person name="Chen F."/>
            <person name="Tice H."/>
            <person name="Cheng J.F."/>
            <person name="Saunders E."/>
            <person name="Bruce D."/>
            <person name="Goodwin L."/>
            <person name="Pitluck S."/>
            <person name="Mikhailova N."/>
            <person name="Pati A."/>
            <person name="Ivanova N."/>
            <person name="Mavrommatis K."/>
            <person name="Chen A."/>
            <person name="Palaniappan K."/>
            <person name="Chain P."/>
            <person name="Land M."/>
            <person name="Hauser L."/>
            <person name="Chang Y.J."/>
            <person name="Jeffries C.D."/>
            <person name="Brettin T."/>
            <person name="Han C."/>
            <person name="Rohde M."/>
            <person name="Goker M."/>
            <person name="Bristow J."/>
            <person name="Eisen J.A."/>
            <person name="Markowitz V."/>
            <person name="Hugenholtz P."/>
            <person name="Klenk H.P."/>
            <person name="Kyrpides N.C."/>
            <person name="Detter J.C."/>
        </authorList>
    </citation>
    <scope>NUCLEOTIDE SEQUENCE [LARGE SCALE GENOMIC DNA]</scope>
    <source>
        <strain evidence="8">ATCC 700874 / DSM 12286 / JCM 9738 / NCIMB 13541</strain>
    </source>
</reference>
<dbReference type="GeneID" id="42178991"/>
<evidence type="ECO:0000256" key="3">
    <source>
        <dbReference type="ARBA" id="ARBA00022692"/>
    </source>
</evidence>
<dbReference type="GO" id="GO:0016020">
    <property type="term" value="C:membrane"/>
    <property type="evidence" value="ECO:0007669"/>
    <property type="project" value="UniProtKB-SubCell"/>
</dbReference>
<feature type="transmembrane region" description="Helical" evidence="6">
    <location>
        <begin position="68"/>
        <end position="86"/>
    </location>
</feature>
<comment type="subcellular location">
    <subcellularLocation>
        <location evidence="1">Membrane</location>
        <topology evidence="1">Multi-pass membrane protein</topology>
    </subcellularLocation>
</comment>
<dbReference type="HOGENOM" id="CLU_1182857_0_0_2"/>
<dbReference type="eggNOG" id="arCOG02810">
    <property type="taxonomic scope" value="Archaea"/>
</dbReference>
<proteinExistence type="inferred from homology"/>
<organism evidence="7 8">
    <name type="scientific">Halomicrobium mukohataei (strain ATCC 700874 / DSM 12286 / JCM 9738 / NCIMB 13541)</name>
    <name type="common">Haloarcula mukohataei</name>
    <dbReference type="NCBI Taxonomy" id="485914"/>
    <lineage>
        <taxon>Archaea</taxon>
        <taxon>Methanobacteriati</taxon>
        <taxon>Methanobacteriota</taxon>
        <taxon>Stenosarchaea group</taxon>
        <taxon>Halobacteria</taxon>
        <taxon>Halobacteriales</taxon>
        <taxon>Haloarculaceae</taxon>
        <taxon>Halomicrobium</taxon>
    </lineage>
</organism>
<evidence type="ECO:0000313" key="7">
    <source>
        <dbReference type="EMBL" id="ACV47213.1"/>
    </source>
</evidence>
<dbReference type="GeneID" id="8410605"/>
<feature type="transmembrane region" description="Helical" evidence="6">
    <location>
        <begin position="166"/>
        <end position="186"/>
    </location>
</feature>
<sequence length="234" mass="24542">MIEATTVYGLTAVVYAVALVVLWGWLRQVSPEHRRFCTPIVLVVALAGVASAVVAAGVGTITVNGSEVVVPLFVESMIAYGVLYAVMARLADVEGRALAAIVLTPVVQRIAFEVAAVSGGIVALIGLVVVVGGHLAIAAYLLGPVWTQTRGVPEQRRLLHWKARNLVLFLIGMLIAYAVIALFGVFDAFVSLAISQYMAVLIRVGFAGFLLANLDAVGSASLRPTTASETTPAD</sequence>
<comment type="similarity">
    <text evidence="2">Belongs to the archaeal/bacterial/fungal opsin family.</text>
</comment>
<keyword evidence="8" id="KW-1185">Reference proteome</keyword>
<dbReference type="InterPro" id="IPR001425">
    <property type="entry name" value="Arc/bac/fun_rhodopsins"/>
</dbReference>
<protein>
    <submittedName>
        <fullName evidence="7">Rhodopsin</fullName>
    </submittedName>
</protein>
<feature type="transmembrane region" description="Helical" evidence="6">
    <location>
        <begin position="123"/>
        <end position="146"/>
    </location>
</feature>
<evidence type="ECO:0000256" key="2">
    <source>
        <dbReference type="ARBA" id="ARBA00008130"/>
    </source>
</evidence>
<dbReference type="Gene3D" id="1.20.1070.10">
    <property type="entry name" value="Rhodopsin 7-helix transmembrane proteins"/>
    <property type="match status" value="1"/>
</dbReference>
<keyword evidence="4 6" id="KW-1133">Transmembrane helix</keyword>
<accession>C7P1Y4</accession>
<dbReference type="KEGG" id="hmu:Hmuk_1086"/>
<dbReference type="STRING" id="485914.Hmuk_1086"/>
<dbReference type="SMART" id="SM01021">
    <property type="entry name" value="Bac_rhodopsin"/>
    <property type="match status" value="1"/>
</dbReference>
<keyword evidence="5 6" id="KW-0472">Membrane</keyword>
<feature type="transmembrane region" description="Helical" evidence="6">
    <location>
        <begin position="192"/>
        <end position="214"/>
    </location>
</feature>
<gene>
    <name evidence="7" type="ordered locus">Hmuk_1086</name>
</gene>
<feature type="transmembrane region" description="Helical" evidence="6">
    <location>
        <begin position="98"/>
        <end position="117"/>
    </location>
</feature>
<evidence type="ECO:0000256" key="5">
    <source>
        <dbReference type="ARBA" id="ARBA00023136"/>
    </source>
</evidence>
<evidence type="ECO:0000313" key="8">
    <source>
        <dbReference type="Proteomes" id="UP000001746"/>
    </source>
</evidence>
<feature type="transmembrane region" description="Helical" evidence="6">
    <location>
        <begin position="6"/>
        <end position="26"/>
    </location>
</feature>
<dbReference type="EMBL" id="CP001688">
    <property type="protein sequence ID" value="ACV47213.1"/>
    <property type="molecule type" value="Genomic_DNA"/>
</dbReference>
<dbReference type="Proteomes" id="UP000001746">
    <property type="component" value="Chromosome"/>
</dbReference>
<dbReference type="RefSeq" id="WP_015762059.1">
    <property type="nucleotide sequence ID" value="NC_013202.1"/>
</dbReference>
<keyword evidence="3 6" id="KW-0812">Transmembrane</keyword>
<feature type="transmembrane region" description="Helical" evidence="6">
    <location>
        <begin position="38"/>
        <end position="62"/>
    </location>
</feature>
<evidence type="ECO:0000256" key="6">
    <source>
        <dbReference type="SAM" id="Phobius"/>
    </source>
</evidence>
<evidence type="ECO:0000256" key="1">
    <source>
        <dbReference type="ARBA" id="ARBA00004141"/>
    </source>
</evidence>
<dbReference type="AlphaFoldDB" id="C7P1Y4"/>
<evidence type="ECO:0000256" key="4">
    <source>
        <dbReference type="ARBA" id="ARBA00022989"/>
    </source>
</evidence>
<dbReference type="SUPFAM" id="SSF81321">
    <property type="entry name" value="Family A G protein-coupled receptor-like"/>
    <property type="match status" value="1"/>
</dbReference>